<dbReference type="Pfam" id="PF14498">
    <property type="entry name" value="Glyco_hyd_65N_2"/>
    <property type="match status" value="1"/>
</dbReference>
<protein>
    <submittedName>
        <fullName evidence="4">Uncharacterized protein</fullName>
    </submittedName>
</protein>
<name>Q0TY74_PHANO</name>
<dbReference type="KEGG" id="pno:SNOG_15415"/>
<evidence type="ECO:0000313" key="5">
    <source>
        <dbReference type="Proteomes" id="UP000001055"/>
    </source>
</evidence>
<feature type="domain" description="Glycosyl hydrolase family 95 catalytic" evidence="3">
    <location>
        <begin position="290"/>
        <end position="694"/>
    </location>
</feature>
<sequence>MRVYTYVTSFIVVTLTHAQRDASRYLYFNTPGSSLSSSLPIGNGRVAAAAYGTTLERITINENSVWSGQWQDRGNSQSLNALSSIRQKLMDGDMSSAGQQTLDAMAGNPQSPKQYHPTVDMTIDFGHSGTLGSYTRILDTRQGTAMTTYILGGVNYTLMGAAHLTSFRREYVASYPAGVLAFRMMANQAGKLNVDIALARSQNVASNAASSSGNINSITLKGNGGIPFTAEARVVSDTGSISVNEKTMSVKGATIVDIFFDAETSYRYGSASAWELELKNKLDNAVKAGYNAVKTAAVKDAEGILSRVNINLGSSGSAGTQPIPSRLSNYKKNAGADPELVTLYFNYGRHLLLASSRDTGDRSLPANLQGIWNDNYDPPWQSKYTVNINTEMNYWHALTTNLDETHKPLFDLVDMTRAQGRAMAKKMYGCNDGFVVHHNTDLWGDAAPVDKGTPYTHLMEHYRFTQDKNFLQNRAWPVLKDAANFYYCYLFMYNGSYVTGPSLSPENTFVVPSNMRTAGKTEGVDIAPTMDNELLWELFNNVISAGKALGITDITVSKAKDYLSKIKEPKIGSKGQLLEWRNEYKEGEPAHRHFSHLFGLFPGSQMTPLVSETLAQASKVALDNRMRAGSGSTGWSRVWAMNLYARLLDGANVWSNAVTFLQTYTLDNLWNSGENRWFQIDGNFGFTSAIAEMLLQSHSVVHILPALPKSAIPKGSVKGLVARGNFVVDIDWSGGSMTQATVTARSGGEVALRVENGAAFKVDGKVYTGTVEDECGREVHYYKGPEDGNQQL</sequence>
<evidence type="ECO:0000313" key="4">
    <source>
        <dbReference type="EMBL" id="EAT77080.2"/>
    </source>
</evidence>
<dbReference type="Gene3D" id="1.50.10.10">
    <property type="match status" value="1"/>
</dbReference>
<gene>
    <name evidence="4" type="ORF">SNOG_15415</name>
</gene>
<dbReference type="PANTHER" id="PTHR31084:SF0">
    <property type="entry name" value="ALPHA-L-FUCOSIDASE 2"/>
    <property type="match status" value="1"/>
</dbReference>
<evidence type="ECO:0000259" key="3">
    <source>
        <dbReference type="Pfam" id="PF22124"/>
    </source>
</evidence>
<dbReference type="Proteomes" id="UP000001055">
    <property type="component" value="Unassembled WGS sequence"/>
</dbReference>
<evidence type="ECO:0000259" key="1">
    <source>
        <dbReference type="Pfam" id="PF14498"/>
    </source>
</evidence>
<feature type="domain" description="Glycosyl hydrolase family 95 N-terminal" evidence="1">
    <location>
        <begin position="26"/>
        <end position="267"/>
    </location>
</feature>
<dbReference type="eggNOG" id="ENOG502S018">
    <property type="taxonomic scope" value="Eukaryota"/>
</dbReference>
<dbReference type="Pfam" id="PF21307">
    <property type="entry name" value="Glyco_hydro_95_C"/>
    <property type="match status" value="1"/>
</dbReference>
<dbReference type="GeneID" id="5982493"/>
<proteinExistence type="predicted"/>
<evidence type="ECO:0000259" key="2">
    <source>
        <dbReference type="Pfam" id="PF21307"/>
    </source>
</evidence>
<dbReference type="EMBL" id="CH445362">
    <property type="protein sequence ID" value="EAT77080.2"/>
    <property type="molecule type" value="Genomic_DNA"/>
</dbReference>
<dbReference type="InterPro" id="IPR012341">
    <property type="entry name" value="6hp_glycosidase-like_sf"/>
</dbReference>
<reference evidence="5" key="1">
    <citation type="journal article" date="2007" name="Plant Cell">
        <title>Dothideomycete-plant interactions illuminated by genome sequencing and EST analysis of the wheat pathogen Stagonospora nodorum.</title>
        <authorList>
            <person name="Hane J.K."/>
            <person name="Lowe R.G."/>
            <person name="Solomon P.S."/>
            <person name="Tan K.C."/>
            <person name="Schoch C.L."/>
            <person name="Spatafora J.W."/>
            <person name="Crous P.W."/>
            <person name="Kodira C."/>
            <person name="Birren B.W."/>
            <person name="Galagan J.E."/>
            <person name="Torriani S.F."/>
            <person name="McDonald B.A."/>
            <person name="Oliver R.P."/>
        </authorList>
    </citation>
    <scope>NUCLEOTIDE SEQUENCE [LARGE SCALE GENOMIC DNA]</scope>
    <source>
        <strain evidence="5">SN15 / ATCC MYA-4574 / FGSC 10173</strain>
    </source>
</reference>
<dbReference type="Pfam" id="PF22124">
    <property type="entry name" value="Glyco_hydro_95_cat"/>
    <property type="match status" value="1"/>
</dbReference>
<accession>Q0TY74</accession>
<dbReference type="VEuPathDB" id="FungiDB:JI435_154150"/>
<dbReference type="SUPFAM" id="SSF48208">
    <property type="entry name" value="Six-hairpin glycosidases"/>
    <property type="match status" value="1"/>
</dbReference>
<dbReference type="InterPro" id="IPR016518">
    <property type="entry name" value="Alpha-L-fucosidase"/>
</dbReference>
<dbReference type="PANTHER" id="PTHR31084">
    <property type="entry name" value="ALPHA-L-FUCOSIDASE 2"/>
    <property type="match status" value="1"/>
</dbReference>
<dbReference type="GO" id="GO:0004560">
    <property type="term" value="F:alpha-L-fucosidase activity"/>
    <property type="evidence" value="ECO:0000318"/>
    <property type="project" value="GO_Central"/>
</dbReference>
<dbReference type="PIRSF" id="PIRSF007663">
    <property type="entry name" value="UCP007663"/>
    <property type="match status" value="1"/>
</dbReference>
<dbReference type="AlphaFoldDB" id="Q0TY74"/>
<dbReference type="InterPro" id="IPR054363">
    <property type="entry name" value="GH95_cat"/>
</dbReference>
<dbReference type="InterPro" id="IPR027414">
    <property type="entry name" value="GH95_N_dom"/>
</dbReference>
<dbReference type="RefSeq" id="XP_001805563.1">
    <property type="nucleotide sequence ID" value="XM_001805511.1"/>
</dbReference>
<dbReference type="InterPro" id="IPR008928">
    <property type="entry name" value="6-hairpin_glycosidase_sf"/>
</dbReference>
<dbReference type="HOGENOM" id="CLU_004617_2_1_1"/>
<dbReference type="InParanoid" id="Q0TY74"/>
<dbReference type="FunFam" id="1.50.10.10:FF:000028">
    <property type="entry name" value="Alpha-L-fucosidase 2"/>
    <property type="match status" value="1"/>
</dbReference>
<dbReference type="InterPro" id="IPR049053">
    <property type="entry name" value="AFCA-like_C"/>
</dbReference>
<organism evidence="4 5">
    <name type="scientific">Phaeosphaeria nodorum (strain SN15 / ATCC MYA-4574 / FGSC 10173)</name>
    <name type="common">Glume blotch fungus</name>
    <name type="synonym">Parastagonospora nodorum</name>
    <dbReference type="NCBI Taxonomy" id="321614"/>
    <lineage>
        <taxon>Eukaryota</taxon>
        <taxon>Fungi</taxon>
        <taxon>Dikarya</taxon>
        <taxon>Ascomycota</taxon>
        <taxon>Pezizomycotina</taxon>
        <taxon>Dothideomycetes</taxon>
        <taxon>Pleosporomycetidae</taxon>
        <taxon>Pleosporales</taxon>
        <taxon>Pleosporineae</taxon>
        <taxon>Phaeosphaeriaceae</taxon>
        <taxon>Parastagonospora</taxon>
    </lineage>
</organism>
<feature type="domain" description="Alpha fucosidase A-like C-terminal" evidence="2">
    <location>
        <begin position="696"/>
        <end position="773"/>
    </location>
</feature>
<dbReference type="GO" id="GO:0005975">
    <property type="term" value="P:carbohydrate metabolic process"/>
    <property type="evidence" value="ECO:0007669"/>
    <property type="project" value="InterPro"/>
</dbReference>